<evidence type="ECO:0000313" key="2">
    <source>
        <dbReference type="Proteomes" id="UP000319619"/>
    </source>
</evidence>
<dbReference type="PROSITE" id="PS51318">
    <property type="entry name" value="TAT"/>
    <property type="match status" value="1"/>
</dbReference>
<dbReference type="InterPro" id="IPR006311">
    <property type="entry name" value="TAT_signal"/>
</dbReference>
<dbReference type="Proteomes" id="UP000319619">
    <property type="component" value="Unassembled WGS sequence"/>
</dbReference>
<dbReference type="AlphaFoldDB" id="A0A532V5V2"/>
<dbReference type="PROSITE" id="PS51257">
    <property type="entry name" value="PROKAR_LIPOPROTEIN"/>
    <property type="match status" value="1"/>
</dbReference>
<sequence>MENSKDTLDRRRFLKTTGAVCIASCLPLALGCSGKKETGETAKSSLDKEPETEVKMIAMCGLVCTECEAYIATKNNDQAAKEEVAKKWSEMYGAEVTVKEVTCDGCQSTTGRLSSYASSMCEVRTCALEKQVTNCAHCQEYACEKLTEFYKIAPEAKKVLDEIHAKT</sequence>
<dbReference type="Pfam" id="PF12675">
    <property type="entry name" value="DUF3795"/>
    <property type="match status" value="1"/>
</dbReference>
<organism evidence="1 2">
    <name type="scientific">candidate division LCP-89 bacterium B3_LCP</name>
    <dbReference type="NCBI Taxonomy" id="2012998"/>
    <lineage>
        <taxon>Bacteria</taxon>
        <taxon>Pseudomonadati</taxon>
        <taxon>Bacteria division LCP-89</taxon>
    </lineage>
</organism>
<reference evidence="1 2" key="1">
    <citation type="submission" date="2017-06" db="EMBL/GenBank/DDBJ databases">
        <title>Novel microbial phyla capable of carbon fixation and sulfur reduction in deep-sea sediments.</title>
        <authorList>
            <person name="Huang J."/>
            <person name="Baker B."/>
            <person name="Wang Y."/>
        </authorList>
    </citation>
    <scope>NUCLEOTIDE SEQUENCE [LARGE SCALE GENOMIC DNA]</scope>
    <source>
        <strain evidence="1">B3_LCP</strain>
    </source>
</reference>
<name>A0A532V5V2_UNCL8</name>
<dbReference type="InterPro" id="IPR024227">
    <property type="entry name" value="DUF3795"/>
</dbReference>
<accession>A0A532V5V2</accession>
<evidence type="ECO:0000313" key="1">
    <source>
        <dbReference type="EMBL" id="TKJ42570.1"/>
    </source>
</evidence>
<proteinExistence type="predicted"/>
<gene>
    <name evidence="1" type="ORF">CEE37_02455</name>
</gene>
<protein>
    <recommendedName>
        <fullName evidence="3">DUF3795 domain-containing protein</fullName>
    </recommendedName>
</protein>
<comment type="caution">
    <text evidence="1">The sequence shown here is derived from an EMBL/GenBank/DDBJ whole genome shotgun (WGS) entry which is preliminary data.</text>
</comment>
<dbReference type="EMBL" id="NJBN01000001">
    <property type="protein sequence ID" value="TKJ42570.1"/>
    <property type="molecule type" value="Genomic_DNA"/>
</dbReference>
<evidence type="ECO:0008006" key="3">
    <source>
        <dbReference type="Google" id="ProtNLM"/>
    </source>
</evidence>